<gene>
    <name evidence="1" type="ORF">PGIGA_G00121800</name>
</gene>
<keyword evidence="2" id="KW-1185">Reference proteome</keyword>
<evidence type="ECO:0000313" key="2">
    <source>
        <dbReference type="Proteomes" id="UP000829447"/>
    </source>
</evidence>
<reference evidence="1 2" key="1">
    <citation type="journal article" date="2022" name="bioRxiv">
        <title>An ancient truncated duplication of the anti-Mullerian hormone receptor type 2 gene is a potential conserved master sex determinant in the Pangasiidae catfish family.</title>
        <authorList>
            <person name="Wen M."/>
            <person name="Pan Q."/>
            <person name="Jouanno E."/>
            <person name="Montfort J."/>
            <person name="Zahm M."/>
            <person name="Cabau C."/>
            <person name="Klopp C."/>
            <person name="Iampietro C."/>
            <person name="Roques C."/>
            <person name="Bouchez O."/>
            <person name="Castinel A."/>
            <person name="Donnadieu C."/>
            <person name="Parrinello H."/>
            <person name="Poncet C."/>
            <person name="Belmonte E."/>
            <person name="Gautier V."/>
            <person name="Avarre J.-C."/>
            <person name="Dugue R."/>
            <person name="Gustiano R."/>
            <person name="Ha T.T.T."/>
            <person name="Campet M."/>
            <person name="Sriphairoj K."/>
            <person name="Ribolli J."/>
            <person name="de Almeida F.L."/>
            <person name="Desvignes T."/>
            <person name="Postlethwait J.H."/>
            <person name="Bucao C.F."/>
            <person name="Robinson-Rechavi M."/>
            <person name="Bobe J."/>
            <person name="Herpin A."/>
            <person name="Guiguen Y."/>
        </authorList>
    </citation>
    <scope>NUCLEOTIDE SEQUENCE [LARGE SCALE GENOMIC DNA]</scope>
    <source>
        <strain evidence="1">YG-Dec2019</strain>
    </source>
</reference>
<dbReference type="Proteomes" id="UP000829447">
    <property type="component" value="Linkage Group LG20"/>
</dbReference>
<protein>
    <submittedName>
        <fullName evidence="1">Uncharacterized protein</fullName>
    </submittedName>
</protein>
<sequence length="361" mass="39912">MKRRVHRNTDSANSCDRIISFNSRASDGSSQHLSAEEKACLTFLEETIESIVTEDSALSSDNAQSSGNTIGKNHHVTCCVHQDMSSRNSFPVTAGLQDLSAEEKECLKFLEDTINSIEDGGLSMDDAESRNITGKKHQLNQIKNYLVPTPLVLATSNGNVPLKKGMLSSKENPLPNKDNSPQNDQPSSDDAPRWGLLSYEELCKSVSMIKTSVDKQPSAHGGQMYSKKTQNISERCCSKPNPPPIAPKPKMIPSHVAILNHKGRIIPNPESNLHYLSTSPENRGLMRPDKAKLKEAVIPENQKDQKDQLDKSGMKLESSEANDKQLALQKLSHALSLSLPMASDIDEDHRWALRKLRLLKD</sequence>
<organism evidence="1 2">
    <name type="scientific">Pangasianodon gigas</name>
    <name type="common">Mekong giant catfish</name>
    <name type="synonym">Pangasius gigas</name>
    <dbReference type="NCBI Taxonomy" id="30993"/>
    <lineage>
        <taxon>Eukaryota</taxon>
        <taxon>Metazoa</taxon>
        <taxon>Chordata</taxon>
        <taxon>Craniata</taxon>
        <taxon>Vertebrata</taxon>
        <taxon>Euteleostomi</taxon>
        <taxon>Actinopterygii</taxon>
        <taxon>Neopterygii</taxon>
        <taxon>Teleostei</taxon>
        <taxon>Ostariophysi</taxon>
        <taxon>Siluriformes</taxon>
        <taxon>Pangasiidae</taxon>
        <taxon>Pangasianodon</taxon>
    </lineage>
</organism>
<comment type="caution">
    <text evidence="1">The sequence shown here is derived from an EMBL/GenBank/DDBJ whole genome shotgun (WGS) entry which is preliminary data.</text>
</comment>
<dbReference type="EMBL" id="CM040473">
    <property type="protein sequence ID" value="MCI4390367.1"/>
    <property type="molecule type" value="Genomic_DNA"/>
</dbReference>
<name>A0ACC5XGN6_PANGG</name>
<proteinExistence type="predicted"/>
<accession>A0ACC5XGN6</accession>
<evidence type="ECO:0000313" key="1">
    <source>
        <dbReference type="EMBL" id="MCI4390367.1"/>
    </source>
</evidence>